<accession>H5XSR4</accession>
<evidence type="ECO:0000313" key="3">
    <source>
        <dbReference type="Proteomes" id="UP000005104"/>
    </source>
</evidence>
<feature type="transmembrane region" description="Helical" evidence="1">
    <location>
        <begin position="6"/>
        <end position="23"/>
    </location>
</feature>
<evidence type="ECO:0000256" key="1">
    <source>
        <dbReference type="SAM" id="Phobius"/>
    </source>
</evidence>
<keyword evidence="3" id="KW-1185">Reference proteome</keyword>
<keyword evidence="1" id="KW-0812">Transmembrane</keyword>
<organism evidence="2 3">
    <name type="scientific">Desulfosporosinus youngiae DSM 17734</name>
    <dbReference type="NCBI Taxonomy" id="768710"/>
    <lineage>
        <taxon>Bacteria</taxon>
        <taxon>Bacillati</taxon>
        <taxon>Bacillota</taxon>
        <taxon>Clostridia</taxon>
        <taxon>Eubacteriales</taxon>
        <taxon>Desulfitobacteriaceae</taxon>
        <taxon>Desulfosporosinus</taxon>
    </lineage>
</organism>
<dbReference type="EMBL" id="CM001441">
    <property type="protein sequence ID" value="EHQ87732.1"/>
    <property type="molecule type" value="Genomic_DNA"/>
</dbReference>
<proteinExistence type="predicted"/>
<keyword evidence="1" id="KW-0472">Membrane</keyword>
<dbReference type="AlphaFoldDB" id="H5XSR4"/>
<gene>
    <name evidence="2" type="ORF">DesyoDRAFT_0550</name>
</gene>
<reference evidence="2 3" key="1">
    <citation type="submission" date="2011-11" db="EMBL/GenBank/DDBJ databases">
        <title>The Noncontiguous Finished genome of Desulfosporosinus youngiae DSM 17734.</title>
        <authorList>
            <consortium name="US DOE Joint Genome Institute (JGI-PGF)"/>
            <person name="Lucas S."/>
            <person name="Han J."/>
            <person name="Lapidus A."/>
            <person name="Cheng J.-F."/>
            <person name="Goodwin L."/>
            <person name="Pitluck S."/>
            <person name="Peters L."/>
            <person name="Ovchinnikova G."/>
            <person name="Lu M."/>
            <person name="Land M.L."/>
            <person name="Hauser L."/>
            <person name="Pester M."/>
            <person name="Spring S."/>
            <person name="Ollivier B."/>
            <person name="Rattei T."/>
            <person name="Klenk H.-P."/>
            <person name="Wagner M."/>
            <person name="Loy A."/>
            <person name="Woyke T.J."/>
        </authorList>
    </citation>
    <scope>NUCLEOTIDE SEQUENCE [LARGE SCALE GENOMIC DNA]</scope>
    <source>
        <strain evidence="2 3">DSM 17734</strain>
    </source>
</reference>
<dbReference type="STRING" id="768710.DesyoDRAFT_0550"/>
<evidence type="ECO:0000313" key="2">
    <source>
        <dbReference type="EMBL" id="EHQ87732.1"/>
    </source>
</evidence>
<protein>
    <submittedName>
        <fullName evidence="2">Uncharacterized protein</fullName>
    </submittedName>
</protein>
<dbReference type="Proteomes" id="UP000005104">
    <property type="component" value="Chromosome"/>
</dbReference>
<keyword evidence="1" id="KW-1133">Transmembrane helix</keyword>
<name>H5XSR4_9FIRM</name>
<sequence>MRQPLLNIVILIIVFINYKRLGIRKNEKAFLNKLINFGILVLVRLSESVRVGATQV</sequence>
<dbReference type="HOGENOM" id="CLU_3006870_0_0_9"/>